<reference evidence="2" key="1">
    <citation type="journal article" date="2020" name="bioRxiv">
        <title>Chromosome-level reference genome of the European wasp spider Argiope bruennichi: a resource for studies on range expansion and evolutionary adaptation.</title>
        <authorList>
            <person name="Sheffer M.M."/>
            <person name="Hoppe A."/>
            <person name="Krehenwinkel H."/>
            <person name="Uhl G."/>
            <person name="Kuss A.W."/>
            <person name="Jensen L."/>
            <person name="Jensen C."/>
            <person name="Gillespie R.G."/>
            <person name="Hoff K.J."/>
            <person name="Prost S."/>
        </authorList>
    </citation>
    <scope>NUCLEOTIDE SEQUENCE</scope>
</reference>
<comment type="caution">
    <text evidence="2">The sequence shown here is derived from an EMBL/GenBank/DDBJ whole genome shotgun (WGS) entry which is preliminary data.</text>
</comment>
<dbReference type="Proteomes" id="UP000807504">
    <property type="component" value="Unassembled WGS sequence"/>
</dbReference>
<dbReference type="EMBL" id="JABXBU010000001">
    <property type="protein sequence ID" value="KAF8795842.1"/>
    <property type="molecule type" value="Genomic_DNA"/>
</dbReference>
<keyword evidence="3" id="KW-1185">Reference proteome</keyword>
<sequence>MKTQYSRQVQPGDYIIINTGYQETNENIYNNINFIRKVFYSVAYIIPSDKKQTKTAELRRKIFENATILLLIINATGTTWDMYKRIKKLPIGLVFSALVTAFTGIMIRVLLASRHRLLLSTMKCLHDNTTSNHQRGRVDRFHLIISFSLCFIVPIGFLLHSVQLCQPGNEILLAEYVSDLNFDWSAQDNRVNCFVIVTTDILVLSQQYTLPNFIACFPSRSVPAVGGVRHAPNVGVLLCSMAAFFKIVLSTNHPEAKYENFTFVNE</sequence>
<accession>A0A8T0FYP1</accession>
<evidence type="ECO:0000313" key="2">
    <source>
        <dbReference type="EMBL" id="KAF8795842.1"/>
    </source>
</evidence>
<dbReference type="AlphaFoldDB" id="A0A8T0FYP1"/>
<reference evidence="2" key="2">
    <citation type="submission" date="2020-06" db="EMBL/GenBank/DDBJ databases">
        <authorList>
            <person name="Sheffer M."/>
        </authorList>
    </citation>
    <scope>NUCLEOTIDE SEQUENCE</scope>
</reference>
<organism evidence="2 3">
    <name type="scientific">Argiope bruennichi</name>
    <name type="common">Wasp spider</name>
    <name type="synonym">Aranea bruennichi</name>
    <dbReference type="NCBI Taxonomy" id="94029"/>
    <lineage>
        <taxon>Eukaryota</taxon>
        <taxon>Metazoa</taxon>
        <taxon>Ecdysozoa</taxon>
        <taxon>Arthropoda</taxon>
        <taxon>Chelicerata</taxon>
        <taxon>Arachnida</taxon>
        <taxon>Araneae</taxon>
        <taxon>Araneomorphae</taxon>
        <taxon>Entelegynae</taxon>
        <taxon>Araneoidea</taxon>
        <taxon>Araneidae</taxon>
        <taxon>Argiope</taxon>
    </lineage>
</organism>
<name>A0A8T0FYP1_ARGBR</name>
<keyword evidence="1" id="KW-0472">Membrane</keyword>
<keyword evidence="1" id="KW-1133">Transmembrane helix</keyword>
<protein>
    <submittedName>
        <fullName evidence="2">Uncharacterized protein</fullName>
    </submittedName>
</protein>
<feature type="transmembrane region" description="Helical" evidence="1">
    <location>
        <begin position="141"/>
        <end position="159"/>
    </location>
</feature>
<feature type="transmembrane region" description="Helical" evidence="1">
    <location>
        <begin position="62"/>
        <end position="83"/>
    </location>
</feature>
<keyword evidence="1" id="KW-0812">Transmembrane</keyword>
<proteinExistence type="predicted"/>
<evidence type="ECO:0000313" key="3">
    <source>
        <dbReference type="Proteomes" id="UP000807504"/>
    </source>
</evidence>
<feature type="transmembrane region" description="Helical" evidence="1">
    <location>
        <begin position="89"/>
        <end position="111"/>
    </location>
</feature>
<gene>
    <name evidence="2" type="ORF">HNY73_000294</name>
</gene>
<evidence type="ECO:0000256" key="1">
    <source>
        <dbReference type="SAM" id="Phobius"/>
    </source>
</evidence>